<keyword evidence="5 10" id="KW-0552">Olfaction</keyword>
<comment type="caution">
    <text evidence="10">Lacks conserved residue(s) required for the propagation of feature annotation.</text>
</comment>
<proteinExistence type="inferred from homology"/>
<accession>A0A1J1IZW9</accession>
<evidence type="ECO:0000256" key="3">
    <source>
        <dbReference type="ARBA" id="ARBA00022606"/>
    </source>
</evidence>
<dbReference type="PANTHER" id="PTHR21137">
    <property type="entry name" value="ODORANT RECEPTOR"/>
    <property type="match status" value="1"/>
</dbReference>
<evidence type="ECO:0000256" key="1">
    <source>
        <dbReference type="ARBA" id="ARBA00004651"/>
    </source>
</evidence>
<protein>
    <recommendedName>
        <fullName evidence="10">Odorant receptor</fullName>
    </recommendedName>
</protein>
<gene>
    <name evidence="11" type="ORF">CLUMA_CG018778</name>
</gene>
<feature type="transmembrane region" description="Helical" evidence="10">
    <location>
        <begin position="60"/>
        <end position="77"/>
    </location>
</feature>
<reference evidence="11 12" key="1">
    <citation type="submission" date="2015-04" db="EMBL/GenBank/DDBJ databases">
        <authorList>
            <person name="Syromyatnikov M.Y."/>
            <person name="Popov V.N."/>
        </authorList>
    </citation>
    <scope>NUCLEOTIDE SEQUENCE [LARGE SCALE GENOMIC DNA]</scope>
</reference>
<organism evidence="11 12">
    <name type="scientific">Clunio marinus</name>
    <dbReference type="NCBI Taxonomy" id="568069"/>
    <lineage>
        <taxon>Eukaryota</taxon>
        <taxon>Metazoa</taxon>
        <taxon>Ecdysozoa</taxon>
        <taxon>Arthropoda</taxon>
        <taxon>Hexapoda</taxon>
        <taxon>Insecta</taxon>
        <taxon>Pterygota</taxon>
        <taxon>Neoptera</taxon>
        <taxon>Endopterygota</taxon>
        <taxon>Diptera</taxon>
        <taxon>Nematocera</taxon>
        <taxon>Chironomoidea</taxon>
        <taxon>Chironomidae</taxon>
        <taxon>Clunio</taxon>
    </lineage>
</organism>
<evidence type="ECO:0000256" key="8">
    <source>
        <dbReference type="ARBA" id="ARBA00023170"/>
    </source>
</evidence>
<feature type="transmembrane region" description="Helical" evidence="10">
    <location>
        <begin position="254"/>
        <end position="272"/>
    </location>
</feature>
<feature type="transmembrane region" description="Helical" evidence="10">
    <location>
        <begin position="27"/>
        <end position="48"/>
    </location>
</feature>
<keyword evidence="7 10" id="KW-0472">Membrane</keyword>
<feature type="transmembrane region" description="Helical" evidence="10">
    <location>
        <begin position="168"/>
        <end position="193"/>
    </location>
</feature>
<comment type="subcellular location">
    <subcellularLocation>
        <location evidence="1 10">Cell membrane</location>
        <topology evidence="1 10">Multi-pass membrane protein</topology>
    </subcellularLocation>
</comment>
<dbReference type="InterPro" id="IPR004117">
    <property type="entry name" value="7tm6_olfct_rcpt"/>
</dbReference>
<dbReference type="GO" id="GO:0004984">
    <property type="term" value="F:olfactory receptor activity"/>
    <property type="evidence" value="ECO:0007669"/>
    <property type="project" value="InterPro"/>
</dbReference>
<keyword evidence="4 10" id="KW-0812">Transmembrane</keyword>
<keyword evidence="2" id="KW-1003">Cell membrane</keyword>
<evidence type="ECO:0000256" key="4">
    <source>
        <dbReference type="ARBA" id="ARBA00022692"/>
    </source>
</evidence>
<dbReference type="GO" id="GO:0005886">
    <property type="term" value="C:plasma membrane"/>
    <property type="evidence" value="ECO:0007669"/>
    <property type="project" value="UniProtKB-SubCell"/>
</dbReference>
<feature type="transmembrane region" description="Helical" evidence="10">
    <location>
        <begin position="278"/>
        <end position="299"/>
    </location>
</feature>
<name>A0A1J1IZW9_9DIPT</name>
<dbReference type="AlphaFoldDB" id="A0A1J1IZW9"/>
<keyword evidence="9 10" id="KW-0807">Transducer</keyword>
<feature type="transmembrane region" description="Helical" evidence="10">
    <location>
        <begin position="116"/>
        <end position="138"/>
    </location>
</feature>
<dbReference type="PANTHER" id="PTHR21137:SF35">
    <property type="entry name" value="ODORANT RECEPTOR 19A-RELATED"/>
    <property type="match status" value="1"/>
</dbReference>
<sequence>MEKISELRHKILELNYRINLKFWKNNLIFLLIVINHIAITFLYLIYGYSSYADFSGTDMTEFFILMIRSNFYWAFVYRNSDKIKLFASKIISDRKTFSNNERIIKICRNYERSENYVLLAFIISGTLSALMAIVMTFFTKFNNFHLPMNFYIFFLPLNESSINWWINYFYQANVIAFGSILANIYFPLTLWLINHSSWGHEVLISCMKEFHEVVERKSTSNDVEIDHKLNDVVKQSYLVLYDHEEIRQFLKFNFLIEFSLLAIMFCMSIYTITTSAFVSSFIFTSMLYPIAQVYIYCAISSKVMTQVDKLVDVIYETSWYTLNTNQRKALQLMLCKFQNFKGFNGIFIKVDMDAFQKLMIDIVSERETKYD</sequence>
<keyword evidence="8 10" id="KW-0675">Receptor</keyword>
<evidence type="ECO:0000256" key="7">
    <source>
        <dbReference type="ARBA" id="ARBA00023136"/>
    </source>
</evidence>
<evidence type="ECO:0000256" key="6">
    <source>
        <dbReference type="ARBA" id="ARBA00022989"/>
    </source>
</evidence>
<dbReference type="EMBL" id="CVRI01000065">
    <property type="protein sequence ID" value="CRL05749.1"/>
    <property type="molecule type" value="Genomic_DNA"/>
</dbReference>
<dbReference type="GO" id="GO:0007165">
    <property type="term" value="P:signal transduction"/>
    <property type="evidence" value="ECO:0007669"/>
    <property type="project" value="UniProtKB-KW"/>
</dbReference>
<keyword evidence="12" id="KW-1185">Reference proteome</keyword>
<evidence type="ECO:0000313" key="12">
    <source>
        <dbReference type="Proteomes" id="UP000183832"/>
    </source>
</evidence>
<dbReference type="GO" id="GO:0005549">
    <property type="term" value="F:odorant binding"/>
    <property type="evidence" value="ECO:0007669"/>
    <property type="project" value="InterPro"/>
</dbReference>
<keyword evidence="3 10" id="KW-0716">Sensory transduction</keyword>
<evidence type="ECO:0000256" key="5">
    <source>
        <dbReference type="ARBA" id="ARBA00022725"/>
    </source>
</evidence>
<evidence type="ECO:0000256" key="10">
    <source>
        <dbReference type="RuleBase" id="RU351113"/>
    </source>
</evidence>
<keyword evidence="6 10" id="KW-1133">Transmembrane helix</keyword>
<evidence type="ECO:0000256" key="9">
    <source>
        <dbReference type="ARBA" id="ARBA00023224"/>
    </source>
</evidence>
<dbReference type="Pfam" id="PF02949">
    <property type="entry name" value="7tm_6"/>
    <property type="match status" value="1"/>
</dbReference>
<evidence type="ECO:0000313" key="11">
    <source>
        <dbReference type="EMBL" id="CRL05749.1"/>
    </source>
</evidence>
<dbReference type="Proteomes" id="UP000183832">
    <property type="component" value="Unassembled WGS sequence"/>
</dbReference>
<evidence type="ECO:0000256" key="2">
    <source>
        <dbReference type="ARBA" id="ARBA00022475"/>
    </source>
</evidence>
<comment type="similarity">
    <text evidence="10">Belongs to the insect chemoreceptor superfamily. Heteromeric odorant receptor channel (TC 1.A.69) family.</text>
</comment>